<accession>A0A0F7U235</accession>
<reference evidence="11" key="1">
    <citation type="journal article" date="2015" name="Genome Announc.">
        <title>Draft genome sequence of the fungus Penicillium brasilianum MG11.</title>
        <authorList>
            <person name="Horn F."/>
            <person name="Linde J."/>
            <person name="Mattern D.J."/>
            <person name="Walther G."/>
            <person name="Guthke R."/>
            <person name="Brakhage A.A."/>
            <person name="Valiante V."/>
        </authorList>
    </citation>
    <scope>NUCLEOTIDE SEQUENCE [LARGE SCALE GENOMIC DNA]</scope>
    <source>
        <strain evidence="11">MG11</strain>
    </source>
</reference>
<dbReference type="Pfam" id="PF01088">
    <property type="entry name" value="Peptidase_C12"/>
    <property type="match status" value="1"/>
</dbReference>
<keyword evidence="4 8" id="KW-0833">Ubl conjugation pathway</keyword>
<dbReference type="PANTHER" id="PTHR10589:SF17">
    <property type="entry name" value="UBIQUITIN CARBOXYL-TERMINAL HYDROLASE"/>
    <property type="match status" value="1"/>
</dbReference>
<evidence type="ECO:0000256" key="2">
    <source>
        <dbReference type="ARBA" id="ARBA00009326"/>
    </source>
</evidence>
<keyword evidence="6 8" id="KW-0788">Thiol protease</keyword>
<dbReference type="InterPro" id="IPR001578">
    <property type="entry name" value="Peptidase_C12_UCH"/>
</dbReference>
<keyword evidence="5 8" id="KW-0378">Hydrolase</keyword>
<dbReference type="Gene3D" id="3.40.532.10">
    <property type="entry name" value="Peptidase C12, ubiquitin carboxyl-terminal hydrolase"/>
    <property type="match status" value="1"/>
</dbReference>
<evidence type="ECO:0000256" key="5">
    <source>
        <dbReference type="ARBA" id="ARBA00022801"/>
    </source>
</evidence>
<dbReference type="PANTHER" id="PTHR10589">
    <property type="entry name" value="UBIQUITIN CARBOXYL-TERMINAL HYDROLASE"/>
    <property type="match status" value="1"/>
</dbReference>
<organism evidence="10 11">
    <name type="scientific">Penicillium brasilianum</name>
    <dbReference type="NCBI Taxonomy" id="104259"/>
    <lineage>
        <taxon>Eukaryota</taxon>
        <taxon>Fungi</taxon>
        <taxon>Dikarya</taxon>
        <taxon>Ascomycota</taxon>
        <taxon>Pezizomycotina</taxon>
        <taxon>Eurotiomycetes</taxon>
        <taxon>Eurotiomycetidae</taxon>
        <taxon>Eurotiales</taxon>
        <taxon>Aspergillaceae</taxon>
        <taxon>Penicillium</taxon>
    </lineage>
</organism>
<evidence type="ECO:0000259" key="9">
    <source>
        <dbReference type="PROSITE" id="PS52048"/>
    </source>
</evidence>
<dbReference type="PROSITE" id="PS52048">
    <property type="entry name" value="UCH_DOMAIN"/>
    <property type="match status" value="1"/>
</dbReference>
<gene>
    <name evidence="10" type="ORF">PMG11_10233</name>
</gene>
<evidence type="ECO:0000256" key="7">
    <source>
        <dbReference type="PROSITE-ProRule" id="PRU01393"/>
    </source>
</evidence>
<evidence type="ECO:0000256" key="1">
    <source>
        <dbReference type="ARBA" id="ARBA00000707"/>
    </source>
</evidence>
<dbReference type="GO" id="GO:0016579">
    <property type="term" value="P:protein deubiquitination"/>
    <property type="evidence" value="ECO:0007669"/>
    <property type="project" value="TreeGrafter"/>
</dbReference>
<evidence type="ECO:0000256" key="3">
    <source>
        <dbReference type="ARBA" id="ARBA00022670"/>
    </source>
</evidence>
<evidence type="ECO:0000256" key="8">
    <source>
        <dbReference type="RuleBase" id="RU361215"/>
    </source>
</evidence>
<dbReference type="GO" id="GO:0006511">
    <property type="term" value="P:ubiquitin-dependent protein catabolic process"/>
    <property type="evidence" value="ECO:0007669"/>
    <property type="project" value="UniProtKB-UniRule"/>
</dbReference>
<dbReference type="InterPro" id="IPR038765">
    <property type="entry name" value="Papain-like_cys_pep_sf"/>
</dbReference>
<dbReference type="GO" id="GO:0005737">
    <property type="term" value="C:cytoplasm"/>
    <property type="evidence" value="ECO:0007669"/>
    <property type="project" value="TreeGrafter"/>
</dbReference>
<dbReference type="EMBL" id="CDHK01000012">
    <property type="protein sequence ID" value="CEJ61710.1"/>
    <property type="molecule type" value="Genomic_DNA"/>
</dbReference>
<dbReference type="InterPro" id="IPR036959">
    <property type="entry name" value="Peptidase_C12_UCH_sf"/>
</dbReference>
<dbReference type="Proteomes" id="UP000042958">
    <property type="component" value="Unassembled WGS sequence"/>
</dbReference>
<dbReference type="EC" id="3.4.19.12" evidence="8"/>
<keyword evidence="11" id="KW-1185">Reference proteome</keyword>
<keyword evidence="3 8" id="KW-0645">Protease</keyword>
<dbReference type="PRINTS" id="PR00707">
    <property type="entry name" value="UBCTHYDRLASE"/>
</dbReference>
<dbReference type="SUPFAM" id="SSF54001">
    <property type="entry name" value="Cysteine proteinases"/>
    <property type="match status" value="1"/>
</dbReference>
<sequence length="254" mass="27726">MSTIPSAEVVDGCKTFIPLENNPDVLSYLCGNLSISQDLAFHDILSLSPEFVGEWYPRPCHALILLAHTPIYEAARSTIEPTITEYHSSGPHEPVLWMRQTIGHACGLMALLHIVFNLEGRRYVTPGSELDTLLQQAIQLGPTERAQLLYDSKFLEEAHMDAASGGSSTAPSPRDENHHHFVAFVQEEGQVWELNGGMNGPLLRGTLDQGEDLLSEKGLSLTVKDFLDAAEQDGHEQMSIVAVTGANAVAPRST</sequence>
<evidence type="ECO:0000313" key="11">
    <source>
        <dbReference type="Proteomes" id="UP000042958"/>
    </source>
</evidence>
<evidence type="ECO:0000313" key="10">
    <source>
        <dbReference type="EMBL" id="CEJ61710.1"/>
    </source>
</evidence>
<feature type="domain" description="UCH catalytic" evidence="9">
    <location>
        <begin position="15"/>
        <end position="245"/>
    </location>
</feature>
<comment type="similarity">
    <text evidence="2 7 8">Belongs to the peptidase C12 family.</text>
</comment>
<protein>
    <recommendedName>
        <fullName evidence="8">Ubiquitin carboxyl-terminal hydrolase</fullName>
        <ecNumber evidence="8">3.4.19.12</ecNumber>
    </recommendedName>
</protein>
<dbReference type="GO" id="GO:0004843">
    <property type="term" value="F:cysteine-type deubiquitinase activity"/>
    <property type="evidence" value="ECO:0007669"/>
    <property type="project" value="UniProtKB-EC"/>
</dbReference>
<proteinExistence type="inferred from homology"/>
<comment type="catalytic activity">
    <reaction evidence="1 8">
        <text>Thiol-dependent hydrolysis of ester, thioester, amide, peptide and isopeptide bonds formed by the C-terminal Gly of ubiquitin (a 76-residue protein attached to proteins as an intracellular targeting signal).</text>
        <dbReference type="EC" id="3.4.19.12"/>
    </reaction>
</comment>
<name>A0A0F7U235_PENBI</name>
<evidence type="ECO:0000256" key="4">
    <source>
        <dbReference type="ARBA" id="ARBA00022786"/>
    </source>
</evidence>
<dbReference type="OrthoDB" id="427186at2759"/>
<comment type="caution">
    <text evidence="7">Lacks conserved residue(s) required for the propagation of feature annotation.</text>
</comment>
<dbReference type="AlphaFoldDB" id="A0A0F7U235"/>
<evidence type="ECO:0000256" key="6">
    <source>
        <dbReference type="ARBA" id="ARBA00022807"/>
    </source>
</evidence>
<dbReference type="STRING" id="104259.A0A0F7U235"/>